<organism evidence="14 15">
    <name type="scientific">Microbacterium koreense</name>
    <dbReference type="NCBI Taxonomy" id="323761"/>
    <lineage>
        <taxon>Bacteria</taxon>
        <taxon>Bacillati</taxon>
        <taxon>Actinomycetota</taxon>
        <taxon>Actinomycetes</taxon>
        <taxon>Micrococcales</taxon>
        <taxon>Microbacteriaceae</taxon>
        <taxon>Microbacterium</taxon>
    </lineage>
</organism>
<evidence type="ECO:0000256" key="8">
    <source>
        <dbReference type="ARBA" id="ARBA00023163"/>
    </source>
</evidence>
<comment type="caution">
    <text evidence="14">The sequence shown here is derived from an EMBL/GenBank/DDBJ whole genome shotgun (WGS) entry which is preliminary data.</text>
</comment>
<evidence type="ECO:0000256" key="5">
    <source>
        <dbReference type="ARBA" id="ARBA00022989"/>
    </source>
</evidence>
<evidence type="ECO:0000256" key="10">
    <source>
        <dbReference type="ARBA" id="ARBA00030803"/>
    </source>
</evidence>
<evidence type="ECO:0000256" key="2">
    <source>
        <dbReference type="ARBA" id="ARBA00004236"/>
    </source>
</evidence>
<keyword evidence="15" id="KW-1185">Reference proteome</keyword>
<evidence type="ECO:0000256" key="12">
    <source>
        <dbReference type="SAM" id="Phobius"/>
    </source>
</evidence>
<dbReference type="Gene3D" id="1.10.10.1320">
    <property type="entry name" value="Anti-sigma factor, zinc-finger domain"/>
    <property type="match status" value="1"/>
</dbReference>
<gene>
    <name evidence="14" type="ORF">ACFQZV_06025</name>
</gene>
<dbReference type="PANTHER" id="PTHR37461:SF1">
    <property type="entry name" value="ANTI-SIGMA-K FACTOR RSKA"/>
    <property type="match status" value="1"/>
</dbReference>
<evidence type="ECO:0000256" key="1">
    <source>
        <dbReference type="ARBA" id="ARBA00004167"/>
    </source>
</evidence>
<dbReference type="Proteomes" id="UP001597042">
    <property type="component" value="Unassembled WGS sequence"/>
</dbReference>
<feature type="region of interest" description="Disordered" evidence="11">
    <location>
        <begin position="73"/>
        <end position="114"/>
    </location>
</feature>
<name>A0ABW2ZQN8_9MICO</name>
<dbReference type="InterPro" id="IPR018764">
    <property type="entry name" value="RskA_C"/>
</dbReference>
<evidence type="ECO:0000256" key="7">
    <source>
        <dbReference type="ARBA" id="ARBA00023136"/>
    </source>
</evidence>
<evidence type="ECO:0000256" key="11">
    <source>
        <dbReference type="SAM" id="MobiDB-lite"/>
    </source>
</evidence>
<feature type="transmembrane region" description="Helical" evidence="12">
    <location>
        <begin position="127"/>
        <end position="147"/>
    </location>
</feature>
<sequence>MNIDEFSELAAGYALGALSPDDRAAFEAAWTAHPEWSDVVDREVATAASLAEATVPVAPPLAMRGILLSTIAQTPQGPASDTAPDSRPADETAEESDAGEQPAPQVPGPPTTTTIQTISRRRWTRGLFALAASLVFLVAIGFAAASINEYVNRPASLIALEQIEQAPDAQESTVAMADGATATAHWSESLGQAVVVSQGWPQIADDEAFELWFVRDGTPVSGGVFTSSAGTTTALLDVPLEPGDTIAVTIEQADGSPTGLPTTDPIVAIPTV</sequence>
<evidence type="ECO:0000256" key="3">
    <source>
        <dbReference type="ARBA" id="ARBA00022475"/>
    </source>
</evidence>
<keyword evidence="4 12" id="KW-0812">Transmembrane</keyword>
<dbReference type="InterPro" id="IPR041916">
    <property type="entry name" value="Anti_sigma_zinc_sf"/>
</dbReference>
<dbReference type="RefSeq" id="WP_378753582.1">
    <property type="nucleotide sequence ID" value="NZ_JBHSSV010000017.1"/>
</dbReference>
<dbReference type="PANTHER" id="PTHR37461">
    <property type="entry name" value="ANTI-SIGMA-K FACTOR RSKA"/>
    <property type="match status" value="1"/>
</dbReference>
<comment type="subcellular location">
    <subcellularLocation>
        <location evidence="2">Cell membrane</location>
    </subcellularLocation>
    <subcellularLocation>
        <location evidence="1">Membrane</location>
        <topology evidence="1">Single-pass membrane protein</topology>
    </subcellularLocation>
</comment>
<keyword evidence="7 12" id="KW-0472">Membrane</keyword>
<feature type="domain" description="Anti-sigma K factor RskA C-terminal" evidence="13">
    <location>
        <begin position="129"/>
        <end position="263"/>
    </location>
</feature>
<evidence type="ECO:0000256" key="9">
    <source>
        <dbReference type="ARBA" id="ARBA00029829"/>
    </source>
</evidence>
<keyword evidence="5 12" id="KW-1133">Transmembrane helix</keyword>
<dbReference type="Pfam" id="PF10099">
    <property type="entry name" value="RskA_C"/>
    <property type="match status" value="1"/>
</dbReference>
<keyword evidence="3" id="KW-1003">Cell membrane</keyword>
<proteinExistence type="predicted"/>
<evidence type="ECO:0000313" key="14">
    <source>
        <dbReference type="EMBL" id="MFD0780855.1"/>
    </source>
</evidence>
<protein>
    <recommendedName>
        <fullName evidence="10">Regulator of SigK</fullName>
    </recommendedName>
    <alternativeName>
        <fullName evidence="9">Sigma-K anti-sigma factor RskA</fullName>
    </alternativeName>
</protein>
<reference evidence="15" key="1">
    <citation type="journal article" date="2019" name="Int. J. Syst. Evol. Microbiol.">
        <title>The Global Catalogue of Microorganisms (GCM) 10K type strain sequencing project: providing services to taxonomists for standard genome sequencing and annotation.</title>
        <authorList>
            <consortium name="The Broad Institute Genomics Platform"/>
            <consortium name="The Broad Institute Genome Sequencing Center for Infectious Disease"/>
            <person name="Wu L."/>
            <person name="Ma J."/>
        </authorList>
    </citation>
    <scope>NUCLEOTIDE SEQUENCE [LARGE SCALE GENOMIC DNA]</scope>
    <source>
        <strain evidence="15">CCUG 50754</strain>
    </source>
</reference>
<keyword evidence="8" id="KW-0804">Transcription</keyword>
<evidence type="ECO:0000256" key="6">
    <source>
        <dbReference type="ARBA" id="ARBA00023015"/>
    </source>
</evidence>
<keyword evidence="6" id="KW-0805">Transcription regulation</keyword>
<evidence type="ECO:0000259" key="13">
    <source>
        <dbReference type="Pfam" id="PF10099"/>
    </source>
</evidence>
<accession>A0ABW2ZQN8</accession>
<dbReference type="EMBL" id="JBHTIM010000001">
    <property type="protein sequence ID" value="MFD0780855.1"/>
    <property type="molecule type" value="Genomic_DNA"/>
</dbReference>
<evidence type="ECO:0000313" key="15">
    <source>
        <dbReference type="Proteomes" id="UP001597042"/>
    </source>
</evidence>
<dbReference type="InterPro" id="IPR051474">
    <property type="entry name" value="Anti-sigma-K/W_factor"/>
</dbReference>
<evidence type="ECO:0000256" key="4">
    <source>
        <dbReference type="ARBA" id="ARBA00022692"/>
    </source>
</evidence>